<keyword evidence="13" id="KW-1185">Reference proteome</keyword>
<dbReference type="PIRSF" id="PIRSF000137">
    <property type="entry name" value="Alcohol_oxidase"/>
    <property type="match status" value="1"/>
</dbReference>
<evidence type="ECO:0000256" key="7">
    <source>
        <dbReference type="PIRSR" id="PIRSR000137-2"/>
    </source>
</evidence>
<feature type="signal peptide" evidence="9">
    <location>
        <begin position="1"/>
        <end position="16"/>
    </location>
</feature>
<dbReference type="InterPro" id="IPR000172">
    <property type="entry name" value="GMC_OxRdtase_N"/>
</dbReference>
<evidence type="ECO:0000259" key="10">
    <source>
        <dbReference type="PROSITE" id="PS00623"/>
    </source>
</evidence>
<comment type="similarity">
    <text evidence="2 8">Belongs to the GMC oxidoreductase family.</text>
</comment>
<evidence type="ECO:0000259" key="11">
    <source>
        <dbReference type="PROSITE" id="PS00624"/>
    </source>
</evidence>
<dbReference type="Pfam" id="PF05199">
    <property type="entry name" value="GMC_oxred_C"/>
    <property type="match status" value="1"/>
</dbReference>
<dbReference type="eggNOG" id="KOG1238">
    <property type="taxonomic scope" value="Eukaryota"/>
</dbReference>
<dbReference type="Proteomes" id="UP000016933">
    <property type="component" value="Unassembled WGS sequence"/>
</dbReference>
<comment type="cofactor">
    <cofactor evidence="1 7">
        <name>FAD</name>
        <dbReference type="ChEBI" id="CHEBI:57692"/>
    </cofactor>
</comment>
<keyword evidence="9" id="KW-0732">Signal</keyword>
<dbReference type="PROSITE" id="PS00624">
    <property type="entry name" value="GMC_OXRED_2"/>
    <property type="match status" value="1"/>
</dbReference>
<evidence type="ECO:0000256" key="2">
    <source>
        <dbReference type="ARBA" id="ARBA00010790"/>
    </source>
</evidence>
<evidence type="ECO:0000256" key="8">
    <source>
        <dbReference type="RuleBase" id="RU003968"/>
    </source>
</evidence>
<feature type="domain" description="Glucose-methanol-choline oxidoreductase N-terminal" evidence="10">
    <location>
        <begin position="105"/>
        <end position="128"/>
    </location>
</feature>
<sequence length="594" mass="63634">MIYAAAALAFSATAIAASSHSRDASAQYDYVVVGGGTSGLVVANRLSEDPSVTVAIIEAGGSVFNNTNVMDINGYGKAFGTDIDWAYESEAQIFAGNKPQTLRAAKALGGTSTINGMTYMRAESSQIDSWAKIGNNITWNSLLPYYKKSETFQRPNPAQIQDGASYEAEFHGFDGPLKVGWPAAMVGDNFSSVLNATFDALDLPWNGEPNAGSMRGFDISPKTLNTMLNVREDAARAYHFPVSNRSNLHVYLDSFAEQVTWETATRDSEAVANGVVMRDALGNQRHISATKEVILSAGALRSPLILELSGVGNPAILTKYGIEVKVNLPTVGENLQDQTTVDISYTATQNFTGSGGFIGYFNAKDVFGSNLSNISAQIKLALPSYVKASAAASGNTVSESTLQKLFNIQHTLIFHDLAVISEVIVNAPSASSGSLEYWGRTPFSRGGIHIISSNASAPASINPNYFQHSWDILQQIATAKAARSTALTLPLSSLLPTETLPGLDIVPINASDATWEKWLKSVYRSNFHYISTAAMMARDLGGVVDSDHRVYGTKNVRVVDASVLPFQVSGHLTSTLYALAERAADRIKAVEVRG</sequence>
<dbReference type="EMBL" id="KB446544">
    <property type="protein sequence ID" value="EME40118.1"/>
    <property type="molecule type" value="Genomic_DNA"/>
</dbReference>
<reference evidence="13" key="1">
    <citation type="journal article" date="2012" name="PLoS Genet.">
        <title>The genomes of the fungal plant pathogens Cladosporium fulvum and Dothistroma septosporum reveal adaptation to different hosts and lifestyles but also signatures of common ancestry.</title>
        <authorList>
            <person name="de Wit P.J.G.M."/>
            <person name="van der Burgt A."/>
            <person name="Oekmen B."/>
            <person name="Stergiopoulos I."/>
            <person name="Abd-Elsalam K.A."/>
            <person name="Aerts A.L."/>
            <person name="Bahkali A.H."/>
            <person name="Beenen H.G."/>
            <person name="Chettri P."/>
            <person name="Cox M.P."/>
            <person name="Datema E."/>
            <person name="de Vries R.P."/>
            <person name="Dhillon B."/>
            <person name="Ganley A.R."/>
            <person name="Griffiths S.A."/>
            <person name="Guo Y."/>
            <person name="Hamelin R.C."/>
            <person name="Henrissat B."/>
            <person name="Kabir M.S."/>
            <person name="Jashni M.K."/>
            <person name="Kema G."/>
            <person name="Klaubauf S."/>
            <person name="Lapidus A."/>
            <person name="Levasseur A."/>
            <person name="Lindquist E."/>
            <person name="Mehrabi R."/>
            <person name="Ohm R.A."/>
            <person name="Owen T.J."/>
            <person name="Salamov A."/>
            <person name="Schwelm A."/>
            <person name="Schijlen E."/>
            <person name="Sun H."/>
            <person name="van den Burg H.A."/>
            <person name="van Ham R.C.H.J."/>
            <person name="Zhang S."/>
            <person name="Goodwin S.B."/>
            <person name="Grigoriev I.V."/>
            <person name="Collemare J."/>
            <person name="Bradshaw R.E."/>
        </authorList>
    </citation>
    <scope>NUCLEOTIDE SEQUENCE [LARGE SCALE GENOMIC DNA]</scope>
    <source>
        <strain evidence="13">NZE10 / CBS 128990</strain>
    </source>
</reference>
<dbReference type="PANTHER" id="PTHR11552">
    <property type="entry name" value="GLUCOSE-METHANOL-CHOLINE GMC OXIDOREDUCTASE"/>
    <property type="match status" value="1"/>
</dbReference>
<dbReference type="Pfam" id="PF00732">
    <property type="entry name" value="GMC_oxred_N"/>
    <property type="match status" value="1"/>
</dbReference>
<feature type="active site" description="Proton acceptor" evidence="6">
    <location>
        <position position="571"/>
    </location>
</feature>
<feature type="chain" id="PRO_5004108702" description="Glucose-methanol-choline oxidoreductase N-terminal domain-containing protein" evidence="9">
    <location>
        <begin position="17"/>
        <end position="594"/>
    </location>
</feature>
<evidence type="ECO:0000256" key="3">
    <source>
        <dbReference type="ARBA" id="ARBA00022630"/>
    </source>
</evidence>
<dbReference type="GO" id="GO:0016614">
    <property type="term" value="F:oxidoreductase activity, acting on CH-OH group of donors"/>
    <property type="evidence" value="ECO:0007669"/>
    <property type="project" value="InterPro"/>
</dbReference>
<feature type="binding site" evidence="7">
    <location>
        <position position="111"/>
    </location>
    <ligand>
        <name>FAD</name>
        <dbReference type="ChEBI" id="CHEBI:57692"/>
    </ligand>
</feature>
<evidence type="ECO:0000256" key="1">
    <source>
        <dbReference type="ARBA" id="ARBA00001974"/>
    </source>
</evidence>
<protein>
    <recommendedName>
        <fullName evidence="10 11">Glucose-methanol-choline oxidoreductase N-terminal domain-containing protein</fullName>
    </recommendedName>
</protein>
<evidence type="ECO:0000313" key="13">
    <source>
        <dbReference type="Proteomes" id="UP000016933"/>
    </source>
</evidence>
<dbReference type="GO" id="GO:0050660">
    <property type="term" value="F:flavin adenine dinucleotide binding"/>
    <property type="evidence" value="ECO:0007669"/>
    <property type="project" value="InterPro"/>
</dbReference>
<dbReference type="OMA" id="LKVGWPT"/>
<gene>
    <name evidence="12" type="ORF">DOTSEDRAFT_38117</name>
</gene>
<keyword evidence="4 7" id="KW-0274">FAD</keyword>
<reference evidence="12 13" key="2">
    <citation type="journal article" date="2012" name="PLoS Pathog.">
        <title>Diverse lifestyles and strategies of plant pathogenesis encoded in the genomes of eighteen Dothideomycetes fungi.</title>
        <authorList>
            <person name="Ohm R.A."/>
            <person name="Feau N."/>
            <person name="Henrissat B."/>
            <person name="Schoch C.L."/>
            <person name="Horwitz B.A."/>
            <person name="Barry K.W."/>
            <person name="Condon B.J."/>
            <person name="Copeland A.C."/>
            <person name="Dhillon B."/>
            <person name="Glaser F."/>
            <person name="Hesse C.N."/>
            <person name="Kosti I."/>
            <person name="LaButti K."/>
            <person name="Lindquist E.A."/>
            <person name="Lucas S."/>
            <person name="Salamov A.A."/>
            <person name="Bradshaw R.E."/>
            <person name="Ciuffetti L."/>
            <person name="Hamelin R.C."/>
            <person name="Kema G.H.J."/>
            <person name="Lawrence C."/>
            <person name="Scott J.A."/>
            <person name="Spatafora J.W."/>
            <person name="Turgeon B.G."/>
            <person name="de Wit P.J.G.M."/>
            <person name="Zhong S."/>
            <person name="Goodwin S.B."/>
            <person name="Grigoriev I.V."/>
        </authorList>
    </citation>
    <scope>NUCLEOTIDE SEQUENCE [LARGE SCALE GENOMIC DNA]</scope>
    <source>
        <strain evidence="13">NZE10 / CBS 128990</strain>
    </source>
</reference>
<accession>N1PCD0</accession>
<dbReference type="InterPro" id="IPR007867">
    <property type="entry name" value="GMC_OxRtase_C"/>
</dbReference>
<dbReference type="SUPFAM" id="SSF54373">
    <property type="entry name" value="FAD-linked reductases, C-terminal domain"/>
    <property type="match status" value="1"/>
</dbReference>
<feature type="binding site" evidence="7">
    <location>
        <begin position="37"/>
        <end position="38"/>
    </location>
    <ligand>
        <name>FAD</name>
        <dbReference type="ChEBI" id="CHEBI:57692"/>
    </ligand>
</feature>
<keyword evidence="3 8" id="KW-0285">Flavoprotein</keyword>
<feature type="active site" description="Proton donor" evidence="6">
    <location>
        <position position="528"/>
    </location>
</feature>
<evidence type="ECO:0000313" key="12">
    <source>
        <dbReference type="EMBL" id="EME40118.1"/>
    </source>
</evidence>
<proteinExistence type="inferred from homology"/>
<evidence type="ECO:0000256" key="6">
    <source>
        <dbReference type="PIRSR" id="PIRSR000137-1"/>
    </source>
</evidence>
<evidence type="ECO:0000256" key="9">
    <source>
        <dbReference type="SAM" id="SignalP"/>
    </source>
</evidence>
<dbReference type="Gene3D" id="4.10.450.10">
    <property type="entry name" value="Glucose Oxidase, domain 2"/>
    <property type="match status" value="1"/>
</dbReference>
<evidence type="ECO:0000256" key="5">
    <source>
        <dbReference type="ARBA" id="ARBA00023002"/>
    </source>
</evidence>
<dbReference type="PANTHER" id="PTHR11552:SF201">
    <property type="entry name" value="GLUCOSE-METHANOL-CHOLINE OXIDOREDUCTASE N-TERMINAL DOMAIN-CONTAINING PROTEIN"/>
    <property type="match status" value="1"/>
</dbReference>
<dbReference type="Gene3D" id="3.30.560.10">
    <property type="entry name" value="Glucose Oxidase, domain 3"/>
    <property type="match status" value="1"/>
</dbReference>
<dbReference type="Gene3D" id="3.50.50.60">
    <property type="entry name" value="FAD/NAD(P)-binding domain"/>
    <property type="match status" value="1"/>
</dbReference>
<dbReference type="SUPFAM" id="SSF51905">
    <property type="entry name" value="FAD/NAD(P)-binding domain"/>
    <property type="match status" value="1"/>
</dbReference>
<organism evidence="12 13">
    <name type="scientific">Dothistroma septosporum (strain NZE10 / CBS 128990)</name>
    <name type="common">Red band needle blight fungus</name>
    <name type="synonym">Mycosphaerella pini</name>
    <dbReference type="NCBI Taxonomy" id="675120"/>
    <lineage>
        <taxon>Eukaryota</taxon>
        <taxon>Fungi</taxon>
        <taxon>Dikarya</taxon>
        <taxon>Ascomycota</taxon>
        <taxon>Pezizomycotina</taxon>
        <taxon>Dothideomycetes</taxon>
        <taxon>Dothideomycetidae</taxon>
        <taxon>Mycosphaerellales</taxon>
        <taxon>Mycosphaerellaceae</taxon>
        <taxon>Dothistroma</taxon>
    </lineage>
</organism>
<dbReference type="InterPro" id="IPR027424">
    <property type="entry name" value="Glucose_Oxidase_domain_2"/>
</dbReference>
<evidence type="ECO:0000256" key="4">
    <source>
        <dbReference type="ARBA" id="ARBA00022827"/>
    </source>
</evidence>
<dbReference type="STRING" id="675120.N1PCD0"/>
<name>N1PCD0_DOTSN</name>
<dbReference type="AlphaFoldDB" id="N1PCD0"/>
<dbReference type="InterPro" id="IPR036188">
    <property type="entry name" value="FAD/NAD-bd_sf"/>
</dbReference>
<dbReference type="OrthoDB" id="269227at2759"/>
<dbReference type="InterPro" id="IPR012132">
    <property type="entry name" value="GMC_OxRdtase"/>
</dbReference>
<dbReference type="PROSITE" id="PS00623">
    <property type="entry name" value="GMC_OXRED_1"/>
    <property type="match status" value="1"/>
</dbReference>
<feature type="domain" description="Glucose-methanol-choline oxidoreductase N-terminal" evidence="11">
    <location>
        <begin position="298"/>
        <end position="312"/>
    </location>
</feature>
<keyword evidence="5" id="KW-0560">Oxidoreductase</keyword>
<dbReference type="HOGENOM" id="CLU_002865_6_0_1"/>